<feature type="region of interest" description="Disordered" evidence="1">
    <location>
        <begin position="472"/>
        <end position="500"/>
    </location>
</feature>
<organism evidence="2 3">
    <name type="scientific">Chironomus riparius</name>
    <dbReference type="NCBI Taxonomy" id="315576"/>
    <lineage>
        <taxon>Eukaryota</taxon>
        <taxon>Metazoa</taxon>
        <taxon>Ecdysozoa</taxon>
        <taxon>Arthropoda</taxon>
        <taxon>Hexapoda</taxon>
        <taxon>Insecta</taxon>
        <taxon>Pterygota</taxon>
        <taxon>Neoptera</taxon>
        <taxon>Endopterygota</taxon>
        <taxon>Diptera</taxon>
        <taxon>Nematocera</taxon>
        <taxon>Chironomoidea</taxon>
        <taxon>Chironomidae</taxon>
        <taxon>Chironominae</taxon>
        <taxon>Chironomus</taxon>
    </lineage>
</organism>
<dbReference type="InterPro" id="IPR026073">
    <property type="entry name" value="GGNBP2"/>
</dbReference>
<dbReference type="PANTHER" id="PTHR13601">
    <property type="entry name" value="GAMETOGENETIN-BINDING PROTEIN 2"/>
    <property type="match status" value="1"/>
</dbReference>
<proteinExistence type="predicted"/>
<protein>
    <recommendedName>
        <fullName evidence="4">Gametogenetin-binding protein 2-like</fullName>
    </recommendedName>
</protein>
<reference evidence="2" key="2">
    <citation type="submission" date="2022-10" db="EMBL/GenBank/DDBJ databases">
        <authorList>
            <consortium name="ENA_rothamsted_submissions"/>
            <consortium name="culmorum"/>
            <person name="King R."/>
        </authorList>
    </citation>
    <scope>NUCLEOTIDE SEQUENCE</scope>
</reference>
<feature type="region of interest" description="Disordered" evidence="1">
    <location>
        <begin position="539"/>
        <end position="562"/>
    </location>
</feature>
<dbReference type="PANTHER" id="PTHR13601:SF2">
    <property type="entry name" value="GAMETOGENETIN-BINDING PROTEIN 2"/>
    <property type="match status" value="1"/>
</dbReference>
<dbReference type="OrthoDB" id="2422440at2759"/>
<reference evidence="2" key="1">
    <citation type="submission" date="2022-01" db="EMBL/GenBank/DDBJ databases">
        <authorList>
            <person name="King R."/>
        </authorList>
    </citation>
    <scope>NUCLEOTIDE SEQUENCE</scope>
</reference>
<feature type="compositionally biased region" description="Low complexity" evidence="1">
    <location>
        <begin position="480"/>
        <end position="490"/>
    </location>
</feature>
<gene>
    <name evidence="2" type="ORF">CHIRRI_LOCUS5997</name>
</gene>
<feature type="compositionally biased region" description="Basic residues" evidence="1">
    <location>
        <begin position="385"/>
        <end position="399"/>
    </location>
</feature>
<evidence type="ECO:0008006" key="4">
    <source>
        <dbReference type="Google" id="ProtNLM"/>
    </source>
</evidence>
<keyword evidence="3" id="KW-1185">Reference proteome</keyword>
<dbReference type="Proteomes" id="UP001153620">
    <property type="component" value="Chromosome 2"/>
</dbReference>
<evidence type="ECO:0000256" key="1">
    <source>
        <dbReference type="SAM" id="MobiDB-lite"/>
    </source>
</evidence>
<name>A0A9N9WNX8_9DIPT</name>
<dbReference type="GO" id="GO:0005634">
    <property type="term" value="C:nucleus"/>
    <property type="evidence" value="ECO:0007669"/>
    <property type="project" value="TreeGrafter"/>
</dbReference>
<accession>A0A9N9WNX8</accession>
<dbReference type="EMBL" id="OU895878">
    <property type="protein sequence ID" value="CAG9803096.1"/>
    <property type="molecule type" value="Genomic_DNA"/>
</dbReference>
<dbReference type="GO" id="GO:0005737">
    <property type="term" value="C:cytoplasm"/>
    <property type="evidence" value="ECO:0007669"/>
    <property type="project" value="TreeGrafter"/>
</dbReference>
<evidence type="ECO:0000313" key="3">
    <source>
        <dbReference type="Proteomes" id="UP001153620"/>
    </source>
</evidence>
<feature type="compositionally biased region" description="Low complexity" evidence="1">
    <location>
        <begin position="547"/>
        <end position="561"/>
    </location>
</feature>
<dbReference type="AlphaFoldDB" id="A0A9N9WNX8"/>
<evidence type="ECO:0000313" key="2">
    <source>
        <dbReference type="EMBL" id="CAG9803096.1"/>
    </source>
</evidence>
<sequence length="654" mass="75241">MANVFIILRDRDDKKSSDINKRRQIPLQSLYELKAFSSNECDKNLMMVMDLGQKGLIFDRDVIEGEALIDFDKKYRLLKPSEIRNSLTITTSEFQNVLSQTVPCVGCRRSVERLYTTIMSNNYATLDPIRIKNGTLTVCDKYLQSSQLMCTLLYEHDIQLNELLENQPRNKKNSRCNLHSLESFRPFARPFSETFYETWQCMKKNCKEKITVVEALELHATLDDYLKKHKFCQECRTKVEKAFTLLMSESNPTKKEKGYVSAIYSGIKRCLKDKHIHLPTETEYIDDLIKRAEPEIIGSHSRHRERHAKTMEIAQEEVLTCIGMCIYNRLKKLQQCVKEEENACELLAGVAVHALCRSFDVAVENKRGVNLEFIYNEISRDEQRPKKRKINKKRKKQRADKKSKDDQDLCSCDPELVVDKCDSSSDECHNNDYEEMNSDDDDKDKIILCDGTIIDAVDFISPILNTSKMSSLTAEDNHTHNNNNNHNNNNSDEEKTSCSRSASIENLETKIDTLSMTSCHSCHDDGECAQRSIDAGYSSETQHEVLSSSNNNSSRTSSIASTPEGSEVACSHFCCRVVKENEIESFLTLEQMLDESSDPTDENEVECFIPDSEIIAWKMKFKSRDDIKQKREELREKLLKNFNEMCLKKLSSAK</sequence>
<feature type="region of interest" description="Disordered" evidence="1">
    <location>
        <begin position="384"/>
        <end position="409"/>
    </location>
</feature>